<reference evidence="1 2" key="1">
    <citation type="journal article" date="2017" name="Genome Announc.">
        <title>Draft Genome Sequence of Romboutsia weinsteinii sp. nov. Strain CCRI-19649(T) Isolated from Surface Water.</title>
        <authorList>
            <person name="Maheux A.F."/>
            <person name="Boudreau D.K."/>
            <person name="Berube E."/>
            <person name="Boissinot M."/>
            <person name="Cantin P."/>
            <person name="Raymond F."/>
            <person name="Corbeil J."/>
            <person name="Omar R.F."/>
            <person name="Bergeron M.G."/>
        </authorList>
    </citation>
    <scope>NUCLEOTIDE SEQUENCE [LARGE SCALE GENOMIC DNA]</scope>
    <source>
        <strain evidence="1 2">CCRI-19649</strain>
    </source>
</reference>
<sequence length="59" mass="6541">MKNKIDTLIKLGVKKKVIADALGVHGTAITNYAVGKSKERILDNLVIEMHNELLKLIVE</sequence>
<dbReference type="EMBL" id="NOJY02000020">
    <property type="protein sequence ID" value="RDY26802.1"/>
    <property type="molecule type" value="Genomic_DNA"/>
</dbReference>
<name>A0A371J1W3_9FIRM</name>
<dbReference type="RefSeq" id="WP_094367011.1">
    <property type="nucleotide sequence ID" value="NZ_NOJY02000020.1"/>
</dbReference>
<dbReference type="AlphaFoldDB" id="A0A371J1W3"/>
<accession>A0A371J1W3</accession>
<keyword evidence="2" id="KW-1185">Reference proteome</keyword>
<gene>
    <name evidence="1" type="ORF">CHL78_012080</name>
</gene>
<organism evidence="1 2">
    <name type="scientific">Romboutsia weinsteinii</name>
    <dbReference type="NCBI Taxonomy" id="2020949"/>
    <lineage>
        <taxon>Bacteria</taxon>
        <taxon>Bacillati</taxon>
        <taxon>Bacillota</taxon>
        <taxon>Clostridia</taxon>
        <taxon>Peptostreptococcales</taxon>
        <taxon>Peptostreptococcaceae</taxon>
        <taxon>Romboutsia</taxon>
    </lineage>
</organism>
<evidence type="ECO:0000313" key="1">
    <source>
        <dbReference type="EMBL" id="RDY26802.1"/>
    </source>
</evidence>
<protein>
    <submittedName>
        <fullName evidence="1">Uncharacterized protein</fullName>
    </submittedName>
</protein>
<dbReference type="Proteomes" id="UP000215694">
    <property type="component" value="Unassembled WGS sequence"/>
</dbReference>
<comment type="caution">
    <text evidence="1">The sequence shown here is derived from an EMBL/GenBank/DDBJ whole genome shotgun (WGS) entry which is preliminary data.</text>
</comment>
<evidence type="ECO:0000313" key="2">
    <source>
        <dbReference type="Proteomes" id="UP000215694"/>
    </source>
</evidence>
<proteinExistence type="predicted"/>